<name>A0ABU1BSV0_9BURK</name>
<reference evidence="7 8" key="1">
    <citation type="submission" date="2023-08" db="EMBL/GenBank/DDBJ databases">
        <title>Oxalobacteraceae gen .nov., isolated from river sludge outside the plant.</title>
        <authorList>
            <person name="Zhao S.Y."/>
        </authorList>
    </citation>
    <scope>NUCLEOTIDE SEQUENCE [LARGE SCALE GENOMIC DNA]</scope>
    <source>
        <strain evidence="7 8">R-40</strain>
    </source>
</reference>
<evidence type="ECO:0000259" key="6">
    <source>
        <dbReference type="Pfam" id="PF06803"/>
    </source>
</evidence>
<protein>
    <submittedName>
        <fullName evidence="7">YkvA family protein</fullName>
    </submittedName>
</protein>
<keyword evidence="4 5" id="KW-0472">Membrane</keyword>
<comment type="caution">
    <text evidence="7">The sequence shown here is derived from an EMBL/GenBank/DDBJ whole genome shotgun (WGS) entry which is preliminary data.</text>
</comment>
<dbReference type="InterPro" id="IPR010652">
    <property type="entry name" value="DUF1232"/>
</dbReference>
<dbReference type="Pfam" id="PF06803">
    <property type="entry name" value="DUF1232"/>
    <property type="match status" value="1"/>
</dbReference>
<evidence type="ECO:0000313" key="8">
    <source>
        <dbReference type="Proteomes" id="UP001225596"/>
    </source>
</evidence>
<sequence length="131" mass="15046">MSYTEQIRTWARRLKRDGVTLWFANKHPRTPFIAKAISVFVVAYALSPIDPIPDFIPVLGFLDEALVLPGLIWLAIRLIPVDVLGECRSQASDWMEKEGRKPRTKWGIVLVISIWIAIVWAFWHLVIGPRI</sequence>
<keyword evidence="2 5" id="KW-0812">Transmembrane</keyword>
<evidence type="ECO:0000256" key="4">
    <source>
        <dbReference type="ARBA" id="ARBA00023136"/>
    </source>
</evidence>
<accession>A0ABU1BSV0</accession>
<comment type="subcellular location">
    <subcellularLocation>
        <location evidence="1">Endomembrane system</location>
        <topology evidence="1">Multi-pass membrane protein</topology>
    </subcellularLocation>
</comment>
<evidence type="ECO:0000256" key="5">
    <source>
        <dbReference type="SAM" id="Phobius"/>
    </source>
</evidence>
<keyword evidence="3 5" id="KW-1133">Transmembrane helix</keyword>
<keyword evidence="8" id="KW-1185">Reference proteome</keyword>
<evidence type="ECO:0000256" key="1">
    <source>
        <dbReference type="ARBA" id="ARBA00004127"/>
    </source>
</evidence>
<evidence type="ECO:0000256" key="3">
    <source>
        <dbReference type="ARBA" id="ARBA00022989"/>
    </source>
</evidence>
<dbReference type="EMBL" id="JAUYVH010000015">
    <property type="protein sequence ID" value="MDQ9172027.1"/>
    <property type="molecule type" value="Genomic_DNA"/>
</dbReference>
<feature type="domain" description="DUF1232" evidence="6">
    <location>
        <begin position="34"/>
        <end position="69"/>
    </location>
</feature>
<proteinExistence type="predicted"/>
<dbReference type="RefSeq" id="WP_338438024.1">
    <property type="nucleotide sequence ID" value="NZ_JAUYVH010000015.1"/>
</dbReference>
<organism evidence="7 8">
    <name type="scientific">Keguizhuia sedimenti</name>
    <dbReference type="NCBI Taxonomy" id="3064264"/>
    <lineage>
        <taxon>Bacteria</taxon>
        <taxon>Pseudomonadati</taxon>
        <taxon>Pseudomonadota</taxon>
        <taxon>Betaproteobacteria</taxon>
        <taxon>Burkholderiales</taxon>
        <taxon>Oxalobacteraceae</taxon>
        <taxon>Keguizhuia</taxon>
    </lineage>
</organism>
<evidence type="ECO:0000313" key="7">
    <source>
        <dbReference type="EMBL" id="MDQ9172027.1"/>
    </source>
</evidence>
<evidence type="ECO:0000256" key="2">
    <source>
        <dbReference type="ARBA" id="ARBA00022692"/>
    </source>
</evidence>
<gene>
    <name evidence="7" type="ORF">Q8A64_16550</name>
</gene>
<dbReference type="Proteomes" id="UP001225596">
    <property type="component" value="Unassembled WGS sequence"/>
</dbReference>
<feature type="transmembrane region" description="Helical" evidence="5">
    <location>
        <begin position="106"/>
        <end position="126"/>
    </location>
</feature>